<reference evidence="2 3" key="1">
    <citation type="submission" date="2020-10" db="EMBL/GenBank/DDBJ databases">
        <title>Ca. Dormibacterota MAGs.</title>
        <authorList>
            <person name="Montgomery K."/>
        </authorList>
    </citation>
    <scope>NUCLEOTIDE SEQUENCE [LARGE SCALE GENOMIC DNA]</scope>
    <source>
        <strain evidence="2">Mitchell_Peninsula_5</strain>
    </source>
</reference>
<dbReference type="Proteomes" id="UP000614410">
    <property type="component" value="Unassembled WGS sequence"/>
</dbReference>
<feature type="compositionally biased region" description="Basic residues" evidence="1">
    <location>
        <begin position="31"/>
        <end position="49"/>
    </location>
</feature>
<comment type="caution">
    <text evidence="2">The sequence shown here is derived from an EMBL/GenBank/DDBJ whole genome shotgun (WGS) entry which is preliminary data.</text>
</comment>
<organism evidence="2 3">
    <name type="scientific">Candidatus Amunia macphersoniae</name>
    <dbReference type="NCBI Taxonomy" id="3127014"/>
    <lineage>
        <taxon>Bacteria</taxon>
        <taxon>Bacillati</taxon>
        <taxon>Candidatus Dormiibacterota</taxon>
        <taxon>Candidatus Dormibacteria</taxon>
        <taxon>Candidatus Aeolococcales</taxon>
        <taxon>Candidatus Aeolococcaceae</taxon>
        <taxon>Candidatus Amunia</taxon>
    </lineage>
</organism>
<dbReference type="AlphaFoldDB" id="A0A934NF82"/>
<protein>
    <submittedName>
        <fullName evidence="2">Uncharacterized protein</fullName>
    </submittedName>
</protein>
<feature type="compositionally biased region" description="Basic and acidic residues" evidence="1">
    <location>
        <begin position="1"/>
        <end position="30"/>
    </location>
</feature>
<proteinExistence type="predicted"/>
<accession>A0A934NF82</accession>
<gene>
    <name evidence="2" type="ORF">JF887_09235</name>
</gene>
<dbReference type="EMBL" id="JAEKNN010000048">
    <property type="protein sequence ID" value="MBJ7609593.1"/>
    <property type="molecule type" value="Genomic_DNA"/>
</dbReference>
<name>A0A934NF82_9BACT</name>
<evidence type="ECO:0000256" key="1">
    <source>
        <dbReference type="SAM" id="MobiDB-lite"/>
    </source>
</evidence>
<evidence type="ECO:0000313" key="2">
    <source>
        <dbReference type="EMBL" id="MBJ7609593.1"/>
    </source>
</evidence>
<feature type="region of interest" description="Disordered" evidence="1">
    <location>
        <begin position="1"/>
        <end position="73"/>
    </location>
</feature>
<sequence>MPDPKTPQEKKRLSMTKDRRNTYGENDKATRKNIPRSKQGGRMRLRKAVHQALGRAKGAAEPESEDEAENRVAAVQSTAKRRLLFRKWPDTPLGEVLERKRRRRQG</sequence>
<evidence type="ECO:0000313" key="3">
    <source>
        <dbReference type="Proteomes" id="UP000614410"/>
    </source>
</evidence>